<dbReference type="HOGENOM" id="CLU_041481_0_3_1"/>
<dbReference type="Gene3D" id="3.10.110.10">
    <property type="entry name" value="Ubiquitin Conjugating Enzyme"/>
    <property type="match status" value="1"/>
</dbReference>
<dbReference type="PROSITE" id="PS50127">
    <property type="entry name" value="UBC_2"/>
    <property type="match status" value="1"/>
</dbReference>
<feature type="compositionally biased region" description="Polar residues" evidence="2">
    <location>
        <begin position="201"/>
        <end position="218"/>
    </location>
</feature>
<keyword evidence="6" id="KW-1185">Reference proteome</keyword>
<dbReference type="OrthoDB" id="1158011at2759"/>
<dbReference type="Pfam" id="PF00179">
    <property type="entry name" value="UQ_con"/>
    <property type="match status" value="1"/>
</dbReference>
<evidence type="ECO:0000256" key="3">
    <source>
        <dbReference type="SAM" id="Phobius"/>
    </source>
</evidence>
<keyword evidence="3" id="KW-0812">Transmembrane</keyword>
<sequence length="296" mass="32444">MPTSPSVNRKSPTIRRILREAAELSGSISPDYTAVPLEEDLFEWHFTLRGPPNSAYGEGIYHGKIILPPTYPLRPPTFKFMTPSGRFEVNSEICLSISGHHEETWQPAWGIRTALVALRTFMETNANGQVGGLETTNSARQQFALKSAKWTCTVCSKSNADIIKECEELYAATSESSGTTIDDTVPEELRMVMKDDLKESAATSAPSFESNSQSSTSREVIEPDTEADIVQPSMPRQRPRTAVVAPNTSAPRASPTPLVAPQNNATSPPIPIWIDRAIVILAIFLAVLLFKVIFAL</sequence>
<feature type="domain" description="UBC core" evidence="4">
    <location>
        <begin position="12"/>
        <end position="172"/>
    </location>
</feature>
<keyword evidence="3" id="KW-1133">Transmembrane helix</keyword>
<evidence type="ECO:0000313" key="6">
    <source>
        <dbReference type="Proteomes" id="UP000039046"/>
    </source>
</evidence>
<dbReference type="InterPro" id="IPR050113">
    <property type="entry name" value="Ub_conjugating_enzyme"/>
</dbReference>
<dbReference type="EMBL" id="CDHN01000007">
    <property type="protein sequence ID" value="CEJ94546.1"/>
    <property type="molecule type" value="Genomic_DNA"/>
</dbReference>
<dbReference type="PANTHER" id="PTHR24067">
    <property type="entry name" value="UBIQUITIN-CONJUGATING ENZYME E2"/>
    <property type="match status" value="1"/>
</dbReference>
<organism evidence="5 6">
    <name type="scientific">[Torrubiella] hemipterigena</name>
    <dbReference type="NCBI Taxonomy" id="1531966"/>
    <lineage>
        <taxon>Eukaryota</taxon>
        <taxon>Fungi</taxon>
        <taxon>Dikarya</taxon>
        <taxon>Ascomycota</taxon>
        <taxon>Pezizomycotina</taxon>
        <taxon>Sordariomycetes</taxon>
        <taxon>Hypocreomycetidae</taxon>
        <taxon>Hypocreales</taxon>
        <taxon>Clavicipitaceae</taxon>
        <taxon>Clavicipitaceae incertae sedis</taxon>
        <taxon>'Torrubiella' clade</taxon>
    </lineage>
</organism>
<evidence type="ECO:0000313" key="5">
    <source>
        <dbReference type="EMBL" id="CEJ94546.1"/>
    </source>
</evidence>
<keyword evidence="1" id="KW-0833">Ubl conjugation pathway</keyword>
<dbReference type="SMART" id="SM00212">
    <property type="entry name" value="UBCc"/>
    <property type="match status" value="1"/>
</dbReference>
<dbReference type="InterPro" id="IPR016135">
    <property type="entry name" value="UBQ-conjugating_enzyme/RWD"/>
</dbReference>
<evidence type="ECO:0000259" key="4">
    <source>
        <dbReference type="PROSITE" id="PS50127"/>
    </source>
</evidence>
<dbReference type="SUPFAM" id="SSF54495">
    <property type="entry name" value="UBC-like"/>
    <property type="match status" value="1"/>
</dbReference>
<name>A0A0A1TBT8_9HYPO</name>
<reference evidence="5 6" key="1">
    <citation type="journal article" date="2015" name="Genome Announc.">
        <title>Draft Genome Sequence and Gene Annotation of the Entomopathogenic Fungus Verticillium hemipterigenum.</title>
        <authorList>
            <person name="Horn F."/>
            <person name="Habel A."/>
            <person name="Scharf D.H."/>
            <person name="Dworschak J."/>
            <person name="Brakhage A.A."/>
            <person name="Guthke R."/>
            <person name="Hertweck C."/>
            <person name="Linde J."/>
        </authorList>
    </citation>
    <scope>NUCLEOTIDE SEQUENCE [LARGE SCALE GENOMIC DNA]</scope>
</reference>
<feature type="transmembrane region" description="Helical" evidence="3">
    <location>
        <begin position="273"/>
        <end position="294"/>
    </location>
</feature>
<dbReference type="FunFam" id="3.10.110.10:FF:000093">
    <property type="entry name" value="Ubiquitin conjugating enzyme (UbcF), putative"/>
    <property type="match status" value="1"/>
</dbReference>
<dbReference type="Proteomes" id="UP000039046">
    <property type="component" value="Unassembled WGS sequence"/>
</dbReference>
<feature type="region of interest" description="Disordered" evidence="2">
    <location>
        <begin position="200"/>
        <end position="264"/>
    </location>
</feature>
<protein>
    <submittedName>
        <fullName evidence="5">Putative Ubiquitin-conjugating enzyme</fullName>
    </submittedName>
</protein>
<gene>
    <name evidence="5" type="ORF">VHEMI10069</name>
</gene>
<keyword evidence="3" id="KW-0472">Membrane</keyword>
<accession>A0A0A1TBT8</accession>
<dbReference type="STRING" id="1531966.A0A0A1TBT8"/>
<proteinExistence type="predicted"/>
<evidence type="ECO:0000256" key="1">
    <source>
        <dbReference type="ARBA" id="ARBA00022786"/>
    </source>
</evidence>
<dbReference type="CDD" id="cd23799">
    <property type="entry name" value="UBCc_UBE2J"/>
    <property type="match status" value="1"/>
</dbReference>
<dbReference type="InterPro" id="IPR000608">
    <property type="entry name" value="UBC"/>
</dbReference>
<evidence type="ECO:0000256" key="2">
    <source>
        <dbReference type="SAM" id="MobiDB-lite"/>
    </source>
</evidence>
<dbReference type="AlphaFoldDB" id="A0A0A1TBT8"/>